<dbReference type="Proteomes" id="UP000218209">
    <property type="component" value="Unassembled WGS sequence"/>
</dbReference>
<keyword evidence="7" id="KW-0544">Nucleosome core</keyword>
<dbReference type="CDD" id="cd22911">
    <property type="entry name" value="HFD_H3"/>
    <property type="match status" value="1"/>
</dbReference>
<evidence type="ECO:0000256" key="5">
    <source>
        <dbReference type="ARBA" id="ARBA00023125"/>
    </source>
</evidence>
<dbReference type="PROSITE" id="PS00959">
    <property type="entry name" value="HISTONE_H3_2"/>
    <property type="match status" value="1"/>
</dbReference>
<keyword evidence="6" id="KW-0539">Nucleus</keyword>
<keyword evidence="5" id="KW-0238">DNA-binding</keyword>
<proteinExistence type="inferred from homology"/>
<dbReference type="GO" id="GO:0003677">
    <property type="term" value="F:DNA binding"/>
    <property type="evidence" value="ECO:0007669"/>
    <property type="project" value="UniProtKB-KW"/>
</dbReference>
<feature type="domain" description="Core Histone H2A/H2B/H3" evidence="9">
    <location>
        <begin position="51"/>
        <end position="138"/>
    </location>
</feature>
<comment type="subcellular location">
    <subcellularLocation>
        <location evidence="2">Chromosome</location>
    </subcellularLocation>
    <subcellularLocation>
        <location evidence="1">Nucleus</location>
    </subcellularLocation>
</comment>
<comment type="similarity">
    <text evidence="3">Belongs to the histone H3 family.</text>
</comment>
<dbReference type="GO" id="GO:0000786">
    <property type="term" value="C:nucleosome"/>
    <property type="evidence" value="ECO:0007669"/>
    <property type="project" value="UniProtKB-KW"/>
</dbReference>
<keyword evidence="4" id="KW-0158">Chromosome</keyword>
<dbReference type="FunFam" id="1.10.20.10:FF:000085">
    <property type="entry name" value="Histone H3.2"/>
    <property type="match status" value="1"/>
</dbReference>
<dbReference type="OrthoDB" id="842664at2759"/>
<dbReference type="InterPro" id="IPR009072">
    <property type="entry name" value="Histone-fold"/>
</dbReference>
<keyword evidence="11" id="KW-1185">Reference proteome</keyword>
<dbReference type="PRINTS" id="PR00622">
    <property type="entry name" value="HISTONEH3"/>
</dbReference>
<feature type="region of interest" description="Disordered" evidence="8">
    <location>
        <begin position="1"/>
        <end position="26"/>
    </location>
</feature>
<evidence type="ECO:0000256" key="6">
    <source>
        <dbReference type="ARBA" id="ARBA00023242"/>
    </source>
</evidence>
<dbReference type="PANTHER" id="PTHR45810">
    <property type="entry name" value="HISTONE H3.2"/>
    <property type="match status" value="1"/>
</dbReference>
<dbReference type="GO" id="GO:0030527">
    <property type="term" value="F:structural constituent of chromatin"/>
    <property type="evidence" value="ECO:0007669"/>
    <property type="project" value="InterPro"/>
</dbReference>
<evidence type="ECO:0000256" key="1">
    <source>
        <dbReference type="ARBA" id="ARBA00004123"/>
    </source>
</evidence>
<dbReference type="AlphaFoldDB" id="A0A1X6NWS8"/>
<protein>
    <recommendedName>
        <fullName evidence="9">Core Histone H2A/H2B/H3 domain-containing protein</fullName>
    </recommendedName>
</protein>
<evidence type="ECO:0000256" key="4">
    <source>
        <dbReference type="ARBA" id="ARBA00022454"/>
    </source>
</evidence>
<reference evidence="10 11" key="1">
    <citation type="submission" date="2017-03" db="EMBL/GenBank/DDBJ databases">
        <title>WGS assembly of Porphyra umbilicalis.</title>
        <authorList>
            <person name="Brawley S.H."/>
            <person name="Blouin N.A."/>
            <person name="Ficko-Blean E."/>
            <person name="Wheeler G.L."/>
            <person name="Lohr M."/>
            <person name="Goodson H.V."/>
            <person name="Jenkins J.W."/>
            <person name="Blaby-Haas C.E."/>
            <person name="Helliwell K.E."/>
            <person name="Chan C."/>
            <person name="Marriage T."/>
            <person name="Bhattacharya D."/>
            <person name="Klein A.S."/>
            <person name="Badis Y."/>
            <person name="Brodie J."/>
            <person name="Cao Y."/>
            <person name="Collen J."/>
            <person name="Dittami S.M."/>
            <person name="Gachon C.M."/>
            <person name="Green B.R."/>
            <person name="Karpowicz S."/>
            <person name="Kim J.W."/>
            <person name="Kudahl U."/>
            <person name="Lin S."/>
            <person name="Michel G."/>
            <person name="Mittag M."/>
            <person name="Olson B.J."/>
            <person name="Pangilinan J."/>
            <person name="Peng Y."/>
            <person name="Qiu H."/>
            <person name="Shu S."/>
            <person name="Singer J.T."/>
            <person name="Smith A.G."/>
            <person name="Sprecher B.N."/>
            <person name="Wagner V."/>
            <person name="Wang W."/>
            <person name="Wang Z.-Y."/>
            <person name="Yan J."/>
            <person name="Yarish C."/>
            <person name="Zoeuner-Riek S."/>
            <person name="Zhuang Y."/>
            <person name="Zou Y."/>
            <person name="Lindquist E.A."/>
            <person name="Grimwood J."/>
            <person name="Barry K."/>
            <person name="Rokhsar D.S."/>
            <person name="Schmutz J."/>
            <person name="Stiller J.W."/>
            <person name="Grossman A.R."/>
            <person name="Prochnik S.E."/>
        </authorList>
    </citation>
    <scope>NUCLEOTIDE SEQUENCE [LARGE SCALE GENOMIC DNA]</scope>
    <source>
        <strain evidence="10">4086291</strain>
    </source>
</reference>
<dbReference type="SMART" id="SM00428">
    <property type="entry name" value="H3"/>
    <property type="match status" value="1"/>
</dbReference>
<dbReference type="Pfam" id="PF00125">
    <property type="entry name" value="Histone"/>
    <property type="match status" value="1"/>
</dbReference>
<gene>
    <name evidence="10" type="ORF">BU14_0390s0004</name>
</gene>
<evidence type="ECO:0000313" key="10">
    <source>
        <dbReference type="EMBL" id="OSX72966.1"/>
    </source>
</evidence>
<dbReference type="GO" id="GO:0005634">
    <property type="term" value="C:nucleus"/>
    <property type="evidence" value="ECO:0007669"/>
    <property type="project" value="UniProtKB-SubCell"/>
</dbReference>
<dbReference type="InterPro" id="IPR007125">
    <property type="entry name" value="H2A/H2B/H3"/>
</dbReference>
<dbReference type="SUPFAM" id="SSF47113">
    <property type="entry name" value="Histone-fold"/>
    <property type="match status" value="1"/>
</dbReference>
<dbReference type="InterPro" id="IPR000164">
    <property type="entry name" value="Histone_H3/CENP-A"/>
</dbReference>
<evidence type="ECO:0000256" key="2">
    <source>
        <dbReference type="ARBA" id="ARBA00004286"/>
    </source>
</evidence>
<evidence type="ECO:0000256" key="3">
    <source>
        <dbReference type="ARBA" id="ARBA00010343"/>
    </source>
</evidence>
<dbReference type="GO" id="GO:0046982">
    <property type="term" value="F:protein heterodimerization activity"/>
    <property type="evidence" value="ECO:0007669"/>
    <property type="project" value="InterPro"/>
</dbReference>
<organism evidence="10 11">
    <name type="scientific">Porphyra umbilicalis</name>
    <name type="common">Purple laver</name>
    <name type="synonym">Red alga</name>
    <dbReference type="NCBI Taxonomy" id="2786"/>
    <lineage>
        <taxon>Eukaryota</taxon>
        <taxon>Rhodophyta</taxon>
        <taxon>Bangiophyceae</taxon>
        <taxon>Bangiales</taxon>
        <taxon>Bangiaceae</taxon>
        <taxon>Porphyra</taxon>
    </lineage>
</organism>
<evidence type="ECO:0000256" key="8">
    <source>
        <dbReference type="SAM" id="MobiDB-lite"/>
    </source>
</evidence>
<evidence type="ECO:0000256" key="7">
    <source>
        <dbReference type="ARBA" id="ARBA00023269"/>
    </source>
</evidence>
<evidence type="ECO:0000259" key="9">
    <source>
        <dbReference type="Pfam" id="PF00125"/>
    </source>
</evidence>
<name>A0A1X6NWS8_PORUM</name>
<evidence type="ECO:0000313" key="11">
    <source>
        <dbReference type="Proteomes" id="UP000218209"/>
    </source>
</evidence>
<dbReference type="EMBL" id="KV919028">
    <property type="protein sequence ID" value="OSX72966.1"/>
    <property type="molecule type" value="Genomic_DNA"/>
</dbReference>
<accession>A0A1X6NWS8</accession>
<dbReference type="Gene3D" id="1.10.20.10">
    <property type="entry name" value="Histone, subunit A"/>
    <property type="match status" value="1"/>
</dbReference>
<sequence>MARVKQSAVRHRPPTGEPMGPGGRRIVGTGLVRKTKAMTSTGVKTTKRYRPGTRALRDIRKLQASTKLVLPRAPFVRLVREVAQEVRHDFRFTKECIAIIQEAAEGHVVEVIQDAYACARHAKRVTLMPKDLLLAQRIRGERSRPWNSGPTAVDAALNRRIRGGERV</sequence>